<evidence type="ECO:0000313" key="4">
    <source>
        <dbReference type="Proteomes" id="UP000184420"/>
    </source>
</evidence>
<dbReference type="InterPro" id="IPR050879">
    <property type="entry name" value="Acyltransferase_3"/>
</dbReference>
<dbReference type="PANTHER" id="PTHR23028:SF134">
    <property type="entry name" value="PUTATIVE (AFU_ORTHOLOGUE AFUA_4G08520)-RELATED"/>
    <property type="match status" value="1"/>
</dbReference>
<keyword evidence="1" id="KW-0812">Transmembrane</keyword>
<accession>A0A1M7LQ73</accession>
<feature type="transmembrane region" description="Helical" evidence="1">
    <location>
        <begin position="88"/>
        <end position="105"/>
    </location>
</feature>
<dbReference type="GO" id="GO:0016747">
    <property type="term" value="F:acyltransferase activity, transferring groups other than amino-acyl groups"/>
    <property type="evidence" value="ECO:0007669"/>
    <property type="project" value="InterPro"/>
</dbReference>
<gene>
    <name evidence="3" type="ORF">SAMN05444266_11162</name>
</gene>
<proteinExistence type="predicted"/>
<feature type="transmembrane region" description="Helical" evidence="1">
    <location>
        <begin position="259"/>
        <end position="282"/>
    </location>
</feature>
<feature type="transmembrane region" description="Helical" evidence="1">
    <location>
        <begin position="151"/>
        <end position="168"/>
    </location>
</feature>
<feature type="transmembrane region" description="Helical" evidence="1">
    <location>
        <begin position="112"/>
        <end position="131"/>
    </location>
</feature>
<feature type="transmembrane region" description="Helical" evidence="1">
    <location>
        <begin position="294"/>
        <end position="311"/>
    </location>
</feature>
<keyword evidence="1" id="KW-1133">Transmembrane helix</keyword>
<keyword evidence="3" id="KW-0012">Acyltransferase</keyword>
<organism evidence="3 4">
    <name type="scientific">Chitinophaga jiangningensis</name>
    <dbReference type="NCBI Taxonomy" id="1419482"/>
    <lineage>
        <taxon>Bacteria</taxon>
        <taxon>Pseudomonadati</taxon>
        <taxon>Bacteroidota</taxon>
        <taxon>Chitinophagia</taxon>
        <taxon>Chitinophagales</taxon>
        <taxon>Chitinophagaceae</taxon>
        <taxon>Chitinophaga</taxon>
    </lineage>
</organism>
<evidence type="ECO:0000259" key="2">
    <source>
        <dbReference type="Pfam" id="PF01757"/>
    </source>
</evidence>
<dbReference type="InterPro" id="IPR002656">
    <property type="entry name" value="Acyl_transf_3_dom"/>
</dbReference>
<dbReference type="Pfam" id="PF01757">
    <property type="entry name" value="Acyl_transf_3"/>
    <property type="match status" value="1"/>
</dbReference>
<keyword evidence="3" id="KW-0378">Hydrolase</keyword>
<dbReference type="AlphaFoldDB" id="A0A1M7LQ73"/>
<feature type="domain" description="Acyltransferase 3" evidence="2">
    <location>
        <begin position="16"/>
        <end position="336"/>
    </location>
</feature>
<evidence type="ECO:0000313" key="3">
    <source>
        <dbReference type="EMBL" id="SHM79824.1"/>
    </source>
</evidence>
<keyword evidence="1" id="KW-0472">Membrane</keyword>
<dbReference type="GO" id="GO:0016787">
    <property type="term" value="F:hydrolase activity"/>
    <property type="evidence" value="ECO:0007669"/>
    <property type="project" value="UniProtKB-KW"/>
</dbReference>
<dbReference type="OrthoDB" id="9796461at2"/>
<feature type="transmembrane region" description="Helical" evidence="1">
    <location>
        <begin position="235"/>
        <end position="253"/>
    </location>
</feature>
<dbReference type="STRING" id="1419482.SAMN05444266_11162"/>
<keyword evidence="4" id="KW-1185">Reference proteome</keyword>
<keyword evidence="3" id="KW-0808">Transferase</keyword>
<reference evidence="3 4" key="1">
    <citation type="submission" date="2016-11" db="EMBL/GenBank/DDBJ databases">
        <authorList>
            <person name="Jaros S."/>
            <person name="Januszkiewicz K."/>
            <person name="Wedrychowicz H."/>
        </authorList>
    </citation>
    <scope>NUCLEOTIDE SEQUENCE [LARGE SCALE GENOMIC DNA]</scope>
    <source>
        <strain evidence="3 4">DSM 27406</strain>
    </source>
</reference>
<dbReference type="PANTHER" id="PTHR23028">
    <property type="entry name" value="ACETYLTRANSFERASE"/>
    <property type="match status" value="1"/>
</dbReference>
<name>A0A1M7LQ73_9BACT</name>
<feature type="transmembrane region" description="Helical" evidence="1">
    <location>
        <begin position="175"/>
        <end position="193"/>
    </location>
</feature>
<feature type="transmembrane region" description="Helical" evidence="1">
    <location>
        <begin position="50"/>
        <end position="68"/>
    </location>
</feature>
<dbReference type="EMBL" id="FRBL01000011">
    <property type="protein sequence ID" value="SHM79824.1"/>
    <property type="molecule type" value="Genomic_DNA"/>
</dbReference>
<feature type="transmembrane region" description="Helical" evidence="1">
    <location>
        <begin position="323"/>
        <end position="343"/>
    </location>
</feature>
<evidence type="ECO:0000256" key="1">
    <source>
        <dbReference type="SAM" id="Phobius"/>
    </source>
</evidence>
<feature type="transmembrane region" description="Helical" evidence="1">
    <location>
        <begin position="205"/>
        <end position="223"/>
    </location>
</feature>
<feature type="transmembrane region" description="Helical" evidence="1">
    <location>
        <begin position="20"/>
        <end position="38"/>
    </location>
</feature>
<sequence length="362" mass="40645">MVAKPEAMQAKKHYEILDGLRGVAAVMVVIFHFMEVVFTDPSTNFAGHGFLAVDFFFCLSGFVIAYAYDNRMATMSTGRFFLQRLIRLHPLVVLGAVMALVLYLVDPIVPPFAAYGVGSVVLIFLTSILLIPYPVMEERYFNLFSLNAPSWSLFWEYVANIVYALVLWRLPRRIMVVLTLLAAGGISYVAYTAGNVVGGWSGGTFWHGFARVAYSFPAGILVYRYRMIIPNKLGFPGLTVLLLAALMMPYFQYNWLVELGIVLLYFPLLIALGAGATLAPALKPLCNFSGHISYPLYMTHYGAIWIFANYFNTYKPGTTELTMVIVSGVLILIAVAYMAMRWFDVPVRQYLSKKILKKVIKY</sequence>
<dbReference type="Proteomes" id="UP000184420">
    <property type="component" value="Unassembled WGS sequence"/>
</dbReference>
<protein>
    <submittedName>
        <fullName evidence="3">Peptidoglycan/LPS O-acetylase OafA/YrhL, contains acyltransferase and SGNH-hydrolase domains</fullName>
    </submittedName>
</protein>